<proteinExistence type="predicted"/>
<evidence type="ECO:0000313" key="2">
    <source>
        <dbReference type="Proteomes" id="UP000199187"/>
    </source>
</evidence>
<protein>
    <submittedName>
        <fullName evidence="1">Uncharacterized protein</fullName>
    </submittedName>
</protein>
<reference evidence="2" key="1">
    <citation type="submission" date="2016-10" db="EMBL/GenBank/DDBJ databases">
        <authorList>
            <person name="Varghese N."/>
            <person name="Submissions S."/>
        </authorList>
    </citation>
    <scope>NUCLEOTIDE SEQUENCE [LARGE SCALE GENOMIC DNA]</scope>
    <source>
        <strain evidence="2">Ah-143</strain>
    </source>
</reference>
<sequence length="69" mass="7835">MQLRIESNPGDIQDTTHCHDTPYSKVFIDKAVSVGLPCKVLRALFQDIPFFFSAFQLCPELPDLTFGFQ</sequence>
<keyword evidence="2" id="KW-1185">Reference proteome</keyword>
<gene>
    <name evidence="1" type="ORF">SAMN05192562_11317</name>
</gene>
<organism evidence="1 2">
    <name type="scientific">Kosakonia arachidis</name>
    <dbReference type="NCBI Taxonomy" id="551989"/>
    <lineage>
        <taxon>Bacteria</taxon>
        <taxon>Pseudomonadati</taxon>
        <taxon>Pseudomonadota</taxon>
        <taxon>Gammaproteobacteria</taxon>
        <taxon>Enterobacterales</taxon>
        <taxon>Enterobacteriaceae</taxon>
        <taxon>Kosakonia</taxon>
    </lineage>
</organism>
<evidence type="ECO:0000313" key="1">
    <source>
        <dbReference type="EMBL" id="SFU20596.1"/>
    </source>
</evidence>
<dbReference type="AlphaFoldDB" id="A0A1I7E9F4"/>
<dbReference type="EMBL" id="FPAU01000013">
    <property type="protein sequence ID" value="SFU20596.1"/>
    <property type="molecule type" value="Genomic_DNA"/>
</dbReference>
<dbReference type="Proteomes" id="UP000199187">
    <property type="component" value="Unassembled WGS sequence"/>
</dbReference>
<name>A0A1I7E9F4_9ENTR</name>
<accession>A0A1I7E9F4</accession>